<evidence type="ECO:0000256" key="1">
    <source>
        <dbReference type="SAM" id="MobiDB-lite"/>
    </source>
</evidence>
<name>A0A9W9ZXY2_9CNID</name>
<feature type="region of interest" description="Disordered" evidence="1">
    <location>
        <begin position="1"/>
        <end position="28"/>
    </location>
</feature>
<organism evidence="2 3">
    <name type="scientific">Desmophyllum pertusum</name>
    <dbReference type="NCBI Taxonomy" id="174260"/>
    <lineage>
        <taxon>Eukaryota</taxon>
        <taxon>Metazoa</taxon>
        <taxon>Cnidaria</taxon>
        <taxon>Anthozoa</taxon>
        <taxon>Hexacorallia</taxon>
        <taxon>Scleractinia</taxon>
        <taxon>Caryophylliina</taxon>
        <taxon>Caryophylliidae</taxon>
        <taxon>Desmophyllum</taxon>
    </lineage>
</organism>
<protein>
    <submittedName>
        <fullName evidence="2">Uncharacterized protein</fullName>
    </submittedName>
</protein>
<proteinExistence type="predicted"/>
<keyword evidence="3" id="KW-1185">Reference proteome</keyword>
<dbReference type="Proteomes" id="UP001163046">
    <property type="component" value="Unassembled WGS sequence"/>
</dbReference>
<gene>
    <name evidence="2" type="ORF">OS493_033907</name>
</gene>
<accession>A0A9W9ZXY2</accession>
<evidence type="ECO:0000313" key="3">
    <source>
        <dbReference type="Proteomes" id="UP001163046"/>
    </source>
</evidence>
<evidence type="ECO:0000313" key="2">
    <source>
        <dbReference type="EMBL" id="KAJ7389048.1"/>
    </source>
</evidence>
<dbReference type="AlphaFoldDB" id="A0A9W9ZXY2"/>
<dbReference type="EMBL" id="MU825442">
    <property type="protein sequence ID" value="KAJ7389048.1"/>
    <property type="molecule type" value="Genomic_DNA"/>
</dbReference>
<reference evidence="2" key="1">
    <citation type="submission" date="2023-01" db="EMBL/GenBank/DDBJ databases">
        <title>Genome assembly of the deep-sea coral Lophelia pertusa.</title>
        <authorList>
            <person name="Herrera S."/>
            <person name="Cordes E."/>
        </authorList>
    </citation>
    <scope>NUCLEOTIDE SEQUENCE</scope>
    <source>
        <strain evidence="2">USNM1676648</strain>
        <tissue evidence="2">Polyp</tissue>
    </source>
</reference>
<comment type="caution">
    <text evidence="2">The sequence shown here is derived from an EMBL/GenBank/DDBJ whole genome shotgun (WGS) entry which is preliminary data.</text>
</comment>
<dbReference type="OrthoDB" id="5978203at2759"/>
<sequence>MSCHKEENNYGSVITEPETQGEPQEEGSKTKIFRLYPRNLTFESFDIDNTRQEIKTFGENKCCQQREYVTSYELFDHLCVDRHVLELAIRARCDIRVEPLHFSMFSFNLERLANPWELGFPRKDRGID</sequence>